<feature type="domain" description="AMIN" evidence="18">
    <location>
        <begin position="62"/>
        <end position="158"/>
    </location>
</feature>
<evidence type="ECO:0000256" key="9">
    <source>
        <dbReference type="ARBA" id="ARBA00023065"/>
    </source>
</evidence>
<evidence type="ECO:0000256" key="14">
    <source>
        <dbReference type="RuleBase" id="RU003357"/>
    </source>
</evidence>
<keyword evidence="19" id="KW-0675">Receptor</keyword>
<comment type="subcellular location">
    <subcellularLocation>
        <location evidence="1 13">Cell outer membrane</location>
        <topology evidence="1 13">Multi-pass membrane protein</topology>
    </subcellularLocation>
</comment>
<dbReference type="PROSITE" id="PS52016">
    <property type="entry name" value="TONB_DEPENDENT_REC_3"/>
    <property type="match status" value="1"/>
</dbReference>
<dbReference type="InterPro" id="IPR010105">
    <property type="entry name" value="TonB_sidphr_rcpt"/>
</dbReference>
<keyword evidence="11 13" id="KW-0472">Membrane</keyword>
<keyword evidence="20" id="KW-1185">Reference proteome</keyword>
<evidence type="ECO:0000256" key="2">
    <source>
        <dbReference type="ARBA" id="ARBA00009810"/>
    </source>
</evidence>
<evidence type="ECO:0000256" key="15">
    <source>
        <dbReference type="SAM" id="MobiDB-lite"/>
    </source>
</evidence>
<dbReference type="Pfam" id="PF07715">
    <property type="entry name" value="Plug"/>
    <property type="match status" value="1"/>
</dbReference>
<reference evidence="19 20" key="1">
    <citation type="journal article" date="2020" name="ISME J.">
        <title>Comparative genomics reveals insights into cyanobacterial evolution and habitat adaptation.</title>
        <authorList>
            <person name="Chen M.Y."/>
            <person name="Teng W.K."/>
            <person name="Zhao L."/>
            <person name="Hu C.X."/>
            <person name="Zhou Y.K."/>
            <person name="Han B.P."/>
            <person name="Song L.R."/>
            <person name="Shu W.S."/>
        </authorList>
    </citation>
    <scope>NUCLEOTIDE SEQUENCE [LARGE SCALE GENOMIC DNA]</scope>
    <source>
        <strain evidence="19 20">FACHB-252</strain>
    </source>
</reference>
<evidence type="ECO:0000256" key="6">
    <source>
        <dbReference type="ARBA" id="ARBA00022692"/>
    </source>
</evidence>
<dbReference type="PANTHER" id="PTHR32552:SF68">
    <property type="entry name" value="FERRICHROME OUTER MEMBRANE TRANSPORTER_PHAGE RECEPTOR"/>
    <property type="match status" value="1"/>
</dbReference>
<evidence type="ECO:0000256" key="4">
    <source>
        <dbReference type="ARBA" id="ARBA00022452"/>
    </source>
</evidence>
<evidence type="ECO:0000256" key="5">
    <source>
        <dbReference type="ARBA" id="ARBA00022496"/>
    </source>
</evidence>
<name>A0ABR8HJ73_NOSPU</name>
<proteinExistence type="inferred from homology"/>
<dbReference type="Proteomes" id="UP000606396">
    <property type="component" value="Unassembled WGS sequence"/>
</dbReference>
<keyword evidence="10 14" id="KW-0798">TonB box</keyword>
<dbReference type="InterPro" id="IPR021731">
    <property type="entry name" value="AMIN_dom"/>
</dbReference>
<dbReference type="InterPro" id="IPR012910">
    <property type="entry name" value="Plug_dom"/>
</dbReference>
<protein>
    <submittedName>
        <fullName evidence="19">TonB-dependent siderophore receptor</fullName>
    </submittedName>
</protein>
<evidence type="ECO:0000259" key="18">
    <source>
        <dbReference type="Pfam" id="PF11741"/>
    </source>
</evidence>
<gene>
    <name evidence="19" type="ORF">H6G94_30930</name>
</gene>
<keyword evidence="9" id="KW-0406">Ion transport</keyword>
<comment type="caution">
    <text evidence="19">The sequence shown here is derived from an EMBL/GenBank/DDBJ whole genome shotgun (WGS) entry which is preliminary data.</text>
</comment>
<sequence length="869" mass="96227">MIYLGIVGAICVLGTQPVKAQSAEPPITKIPQLSDIPRPHTNVKDWLAQQNQQTEVTVVTGVRLNLTSSGLEILLETPTSDKLQTTIKNENNNFIADIPNAQLQLTGDSSFRQDKPVAGISEIIVTNVDTNSIRVTVTGEGGIPKVELDDGDTGLIFVVTPVTSSTAQNPTPPTAPLPLVRGGEGEESQETPPTQPSADANAPIELVVTGESDTYSVPDASTATRTDAQLRDIPQSIQVIPRQVIKDRNVVRLSELADNVSGVQPERGYGGLSSLGFRVRGFLTNFETLRNGFPDYGYFSPRDVANIERLEILKGPAAVLYGGSPTQYAGGSGVINTTTKKPLAEPYYSASVTYGSYNFLRPTLDISGPLTDDKSVLYRLNVAYESSDSFRDFVEYDSFFISPVVEIKVGDRTKLTFEYEHQKYNFVFDNGFPIEPEVLQLGRNRFLGEPNFANGEVTFNSLTYRLEHEFDDNWKFRQGFNVLSANLNDARQVSPGSLQEDRQTLDRSFYASDEEHENITLQNEISGKFSTGSIRHNVLFGVDLARNLFNYIFAPDLELSINIFNPQYGGTPTPVEGGSPFGRKIVSENVGLFAQNLIELTPNFKVLLGGRLDFNDYSRQDRVSGDILDKQSNTRFSPRVGVIYQPSDTTSLYFNWSNGFSPQFQARSRTTEEFEPQTTQQFEVGVKQNFLDNKLSATLAFFQITKQNVLTPDPVDDLFSIQTGEQRSRGIELDIAGEISPGWKVIVNYAYIDGEVTKDNVIPVGDRLFGVPEHSAGLWTTYELQSGSLQGLGFGAGLYFVGEQEVDLPNTFQLPSYLRADASIFYRRQNYRFAVNFKNISNVKYYEVDGYSIDPAPPFTVLGTVSVEF</sequence>
<dbReference type="EMBL" id="JACJTC010000028">
    <property type="protein sequence ID" value="MBD2615617.1"/>
    <property type="molecule type" value="Genomic_DNA"/>
</dbReference>
<keyword evidence="7" id="KW-0732">Signal</keyword>
<keyword evidence="4 13" id="KW-1134">Transmembrane beta strand</keyword>
<keyword evidence="5" id="KW-0410">Iron transport</keyword>
<evidence type="ECO:0000313" key="20">
    <source>
        <dbReference type="Proteomes" id="UP000606396"/>
    </source>
</evidence>
<dbReference type="Gene3D" id="2.170.130.10">
    <property type="entry name" value="TonB-dependent receptor, plug domain"/>
    <property type="match status" value="1"/>
</dbReference>
<dbReference type="InterPro" id="IPR037066">
    <property type="entry name" value="Plug_dom_sf"/>
</dbReference>
<comment type="similarity">
    <text evidence="2 13 14">Belongs to the TonB-dependent receptor family.</text>
</comment>
<evidence type="ECO:0000256" key="12">
    <source>
        <dbReference type="ARBA" id="ARBA00023237"/>
    </source>
</evidence>
<keyword evidence="6 13" id="KW-0812">Transmembrane</keyword>
<evidence type="ECO:0000256" key="13">
    <source>
        <dbReference type="PROSITE-ProRule" id="PRU01360"/>
    </source>
</evidence>
<feature type="region of interest" description="Disordered" evidence="15">
    <location>
        <begin position="164"/>
        <end position="201"/>
    </location>
</feature>
<evidence type="ECO:0000256" key="1">
    <source>
        <dbReference type="ARBA" id="ARBA00004571"/>
    </source>
</evidence>
<evidence type="ECO:0000256" key="11">
    <source>
        <dbReference type="ARBA" id="ARBA00023136"/>
    </source>
</evidence>
<evidence type="ECO:0000259" key="17">
    <source>
        <dbReference type="Pfam" id="PF07715"/>
    </source>
</evidence>
<evidence type="ECO:0000259" key="16">
    <source>
        <dbReference type="Pfam" id="PF00593"/>
    </source>
</evidence>
<dbReference type="SUPFAM" id="SSF56935">
    <property type="entry name" value="Porins"/>
    <property type="match status" value="1"/>
</dbReference>
<dbReference type="Pfam" id="PF00593">
    <property type="entry name" value="TonB_dep_Rec_b-barrel"/>
    <property type="match status" value="1"/>
</dbReference>
<organism evidence="19 20">
    <name type="scientific">Nostoc punctiforme FACHB-252</name>
    <dbReference type="NCBI Taxonomy" id="1357509"/>
    <lineage>
        <taxon>Bacteria</taxon>
        <taxon>Bacillati</taxon>
        <taxon>Cyanobacteriota</taxon>
        <taxon>Cyanophyceae</taxon>
        <taxon>Nostocales</taxon>
        <taxon>Nostocaceae</taxon>
        <taxon>Nostoc</taxon>
    </lineage>
</organism>
<dbReference type="PANTHER" id="PTHR32552">
    <property type="entry name" value="FERRICHROME IRON RECEPTOR-RELATED"/>
    <property type="match status" value="1"/>
</dbReference>
<keyword evidence="8" id="KW-0408">Iron</keyword>
<dbReference type="Gene3D" id="2.40.170.20">
    <property type="entry name" value="TonB-dependent receptor, beta-barrel domain"/>
    <property type="match status" value="1"/>
</dbReference>
<dbReference type="NCBIfam" id="TIGR01783">
    <property type="entry name" value="TonB-siderophor"/>
    <property type="match status" value="1"/>
</dbReference>
<accession>A0ABR8HJ73</accession>
<dbReference type="InterPro" id="IPR036942">
    <property type="entry name" value="Beta-barrel_TonB_sf"/>
</dbReference>
<evidence type="ECO:0000256" key="7">
    <source>
        <dbReference type="ARBA" id="ARBA00022729"/>
    </source>
</evidence>
<dbReference type="CDD" id="cd01347">
    <property type="entry name" value="ligand_gated_channel"/>
    <property type="match status" value="1"/>
</dbReference>
<keyword evidence="12 13" id="KW-0998">Cell outer membrane</keyword>
<evidence type="ECO:0000256" key="3">
    <source>
        <dbReference type="ARBA" id="ARBA00022448"/>
    </source>
</evidence>
<evidence type="ECO:0000256" key="10">
    <source>
        <dbReference type="ARBA" id="ARBA00023077"/>
    </source>
</evidence>
<evidence type="ECO:0000256" key="8">
    <source>
        <dbReference type="ARBA" id="ARBA00023004"/>
    </source>
</evidence>
<dbReference type="InterPro" id="IPR039426">
    <property type="entry name" value="TonB-dep_rcpt-like"/>
</dbReference>
<keyword evidence="3 13" id="KW-0813">Transport</keyword>
<dbReference type="Pfam" id="PF11741">
    <property type="entry name" value="AMIN"/>
    <property type="match status" value="1"/>
</dbReference>
<feature type="domain" description="TonB-dependent receptor plug" evidence="17">
    <location>
        <begin position="230"/>
        <end position="324"/>
    </location>
</feature>
<dbReference type="InterPro" id="IPR000531">
    <property type="entry name" value="Beta-barrel_TonB"/>
</dbReference>
<feature type="domain" description="TonB-dependent receptor-like beta-barrel" evidence="16">
    <location>
        <begin position="409"/>
        <end position="840"/>
    </location>
</feature>
<evidence type="ECO:0000313" key="19">
    <source>
        <dbReference type="EMBL" id="MBD2615617.1"/>
    </source>
</evidence>